<name>A0A2J4ZUU9_9ENTR</name>
<dbReference type="AlphaFoldDB" id="A0A2J4ZUU9"/>
<gene>
    <name evidence="1" type="ORF">CWM85_07470</name>
</gene>
<proteinExistence type="predicted"/>
<accession>A0A2J4ZUU9</accession>
<dbReference type="RefSeq" id="WP_060415445.1">
    <property type="nucleotide sequence ID" value="NZ_CP055328.1"/>
</dbReference>
<protein>
    <submittedName>
        <fullName evidence="1">Uncharacterized protein</fullName>
    </submittedName>
</protein>
<dbReference type="EMBL" id="PIET01000131">
    <property type="protein sequence ID" value="PLM66825.1"/>
    <property type="molecule type" value="Genomic_DNA"/>
</dbReference>
<evidence type="ECO:0000313" key="1">
    <source>
        <dbReference type="EMBL" id="PLM66825.1"/>
    </source>
</evidence>
<organism evidence="1 2">
    <name type="scientific">Klebsiella michiganensis</name>
    <dbReference type="NCBI Taxonomy" id="1134687"/>
    <lineage>
        <taxon>Bacteria</taxon>
        <taxon>Pseudomonadati</taxon>
        <taxon>Pseudomonadota</taxon>
        <taxon>Gammaproteobacteria</taxon>
        <taxon>Enterobacterales</taxon>
        <taxon>Enterobacteriaceae</taxon>
        <taxon>Klebsiella/Raoultella group</taxon>
        <taxon>Klebsiella</taxon>
    </lineage>
</organism>
<reference evidence="1 2" key="2">
    <citation type="submission" date="2018-01" db="EMBL/GenBank/DDBJ databases">
        <title>Genomic study of Klebsiella pneumoniae.</title>
        <authorList>
            <person name="Yang Y."/>
            <person name="Bicalho R."/>
        </authorList>
    </citation>
    <scope>NUCLEOTIDE SEQUENCE [LARGE SCALE GENOMIC DNA]</scope>
    <source>
        <strain evidence="1 2">A2</strain>
    </source>
</reference>
<comment type="caution">
    <text evidence="1">The sequence shown here is derived from an EMBL/GenBank/DDBJ whole genome shotgun (WGS) entry which is preliminary data.</text>
</comment>
<sequence length="405" mass="47408">MDDFDIEENAFYDICNFIDQEIYVLAVRSSFLEEYESVVKLANDINEALHSIKDEFNDDSKIEEIIEIVVNAVGTGITFESLHDNLIYYIDSEYSLPEDENKDDHIEYIKEVEDLKAKTISCISEVYKFHGGLSFTFKHQYPPYVFCLDNDYLDALQYFYNKEYLPKKREFKGGVEITTIRAPYRILKRYNNSRYSTSIKQFEVNVPEKNLKKSIESGEHEICLPNENENLITELFKLLALNDTDRVAYTNELQISIDTSSPLNNYEVDKILAMIRFELSTIQKRNKHSEYRMAKEIKDIERAIKIPEISTDNYVVLKKLHTPQIEKLKTELNAKNYLCGLIILHRYSFEKSDTPPSLEKLCSDLSEKLMFSMNIADSKFSSNTILRGYKQVKKIFKEKIRMLAK</sequence>
<reference evidence="1 2" key="1">
    <citation type="submission" date="2017-11" db="EMBL/GenBank/DDBJ databases">
        <authorList>
            <person name="Han C.G."/>
        </authorList>
    </citation>
    <scope>NUCLEOTIDE SEQUENCE [LARGE SCALE GENOMIC DNA]</scope>
    <source>
        <strain evidence="1 2">A2</strain>
    </source>
</reference>
<evidence type="ECO:0000313" key="2">
    <source>
        <dbReference type="Proteomes" id="UP000234661"/>
    </source>
</evidence>
<dbReference type="Proteomes" id="UP000234661">
    <property type="component" value="Unassembled WGS sequence"/>
</dbReference>